<dbReference type="InterPro" id="IPR001604">
    <property type="entry name" value="Endo_G_ENPP1-like_dom"/>
</dbReference>
<dbReference type="Gene3D" id="3.40.570.10">
    <property type="entry name" value="Extracellular Endonuclease, subunit A"/>
    <property type="match status" value="1"/>
</dbReference>
<dbReference type="Proteomes" id="UP001178507">
    <property type="component" value="Unassembled WGS sequence"/>
</dbReference>
<dbReference type="SMART" id="SM00477">
    <property type="entry name" value="NUC"/>
    <property type="match status" value="1"/>
</dbReference>
<evidence type="ECO:0000256" key="3">
    <source>
        <dbReference type="PIRSR" id="PIRSR640255-2"/>
    </source>
</evidence>
<proteinExistence type="inferred from homology"/>
<dbReference type="InterPro" id="IPR040255">
    <property type="entry name" value="Non-specific_endonuclease"/>
</dbReference>
<reference evidence="6" key="1">
    <citation type="submission" date="2023-08" db="EMBL/GenBank/DDBJ databases">
        <authorList>
            <person name="Chen Y."/>
            <person name="Shah S."/>
            <person name="Dougan E. K."/>
            <person name="Thang M."/>
            <person name="Chan C."/>
        </authorList>
    </citation>
    <scope>NUCLEOTIDE SEQUENCE</scope>
</reference>
<feature type="active site" description="Proton acceptor" evidence="2">
    <location>
        <position position="145"/>
    </location>
</feature>
<feature type="domain" description="ENPP1-3/EXOG-like endonuclease/phosphodiesterase" evidence="4">
    <location>
        <begin position="81"/>
        <end position="317"/>
    </location>
</feature>
<accession>A0AA36MSD1</accession>
<protein>
    <submittedName>
        <fullName evidence="6">Uncharacterized protein</fullName>
    </submittedName>
</protein>
<dbReference type="EMBL" id="CAUJNA010000543">
    <property type="protein sequence ID" value="CAJ1378433.1"/>
    <property type="molecule type" value="Genomic_DNA"/>
</dbReference>
<dbReference type="InterPro" id="IPR044925">
    <property type="entry name" value="His-Me_finger_sf"/>
</dbReference>
<organism evidence="6 7">
    <name type="scientific">Effrenium voratum</name>
    <dbReference type="NCBI Taxonomy" id="2562239"/>
    <lineage>
        <taxon>Eukaryota</taxon>
        <taxon>Sar</taxon>
        <taxon>Alveolata</taxon>
        <taxon>Dinophyceae</taxon>
        <taxon>Suessiales</taxon>
        <taxon>Symbiodiniaceae</taxon>
        <taxon>Effrenium</taxon>
    </lineage>
</organism>
<dbReference type="Pfam" id="PF01223">
    <property type="entry name" value="Endonuclease_NS"/>
    <property type="match status" value="1"/>
</dbReference>
<evidence type="ECO:0000256" key="1">
    <source>
        <dbReference type="ARBA" id="ARBA00010052"/>
    </source>
</evidence>
<evidence type="ECO:0000259" key="5">
    <source>
        <dbReference type="SMART" id="SM00892"/>
    </source>
</evidence>
<dbReference type="PANTHER" id="PTHR13966:SF5">
    <property type="entry name" value="ENDONUCLEASE G, MITOCHONDRIAL"/>
    <property type="match status" value="1"/>
</dbReference>
<dbReference type="PANTHER" id="PTHR13966">
    <property type="entry name" value="ENDONUCLEASE RELATED"/>
    <property type="match status" value="1"/>
</dbReference>
<evidence type="ECO:0000259" key="4">
    <source>
        <dbReference type="SMART" id="SM00477"/>
    </source>
</evidence>
<sequence>MDEDWSECAARLLASVPQDLRTTSDWTSSAALSSARTKSQLLEVCEAKGLDCPGRKSEVIAALLRAELGPDLPEEGLRVCHPGFAVGYDAAMRNPAWCAYRLNPSEQRETDNDRKSFELDPSLKEAGIEQTSPNDYRNSGFDKGHLAPSLALSFRREKLIKAERSPWRASYYASNIAPQLANMNQRSWQTLEDALHDYAEALPVAHADVFVVAGLGYWNRELPRMWEDGTECSTECVADDLDCQPCTDDYITVPTFFWKAACDPSLGSFAMIAENDPSSDELEGSSGGWPPSVFQAYPVTAVEQFFGLKLHFPLECHPEQINHLVPHWNEGKTSGTVPTASTQGQLSIGLLKIGGKRVKYREHVWLHFRASFGPAADFHTSLSIRPPPAASFFTRGWQADCETLAPQQLPSVQSCSQSSSDITLTFDHPAKGGTALFKLRMVAPNGPLAHNQWLLKATGGKMEAVVAGEGFELVPSGQFHEHVQRQLPFFCSAAVLLLICCVGCGRRFCGRSVRERELEQALERERATLRELRGAGGAGGAWASGAAGIELWNLRQTRQ</sequence>
<keyword evidence="7" id="KW-1185">Reference proteome</keyword>
<evidence type="ECO:0000313" key="6">
    <source>
        <dbReference type="EMBL" id="CAJ1378433.1"/>
    </source>
</evidence>
<feature type="binding site" evidence="3">
    <location>
        <position position="184"/>
    </location>
    <ligand>
        <name>Mg(2+)</name>
        <dbReference type="ChEBI" id="CHEBI:18420"/>
        <note>catalytic</note>
    </ligand>
</feature>
<comment type="similarity">
    <text evidence="1">Belongs to the DNA/RNA non-specific endonuclease family.</text>
</comment>
<dbReference type="GO" id="GO:0016787">
    <property type="term" value="F:hydrolase activity"/>
    <property type="evidence" value="ECO:0007669"/>
    <property type="project" value="InterPro"/>
</dbReference>
<dbReference type="InterPro" id="IPR020821">
    <property type="entry name" value="ENPP1-3/EXOG-like_nuc-like"/>
</dbReference>
<dbReference type="AlphaFoldDB" id="A0AA36MSD1"/>
<feature type="domain" description="DNA/RNA non-specific endonuclease/pyrophosphatase/phosphodiesterase" evidence="5">
    <location>
        <begin position="80"/>
        <end position="323"/>
    </location>
</feature>
<evidence type="ECO:0000313" key="7">
    <source>
        <dbReference type="Proteomes" id="UP001178507"/>
    </source>
</evidence>
<name>A0AA36MSD1_9DINO</name>
<dbReference type="SUPFAM" id="SSF54060">
    <property type="entry name" value="His-Me finger endonucleases"/>
    <property type="match status" value="1"/>
</dbReference>
<dbReference type="GO" id="GO:0004519">
    <property type="term" value="F:endonuclease activity"/>
    <property type="evidence" value="ECO:0007669"/>
    <property type="project" value="TreeGrafter"/>
</dbReference>
<dbReference type="InterPro" id="IPR044929">
    <property type="entry name" value="DNA/RNA_non-sp_Endonuclease_sf"/>
</dbReference>
<evidence type="ECO:0000256" key="2">
    <source>
        <dbReference type="PIRSR" id="PIRSR640255-1"/>
    </source>
</evidence>
<dbReference type="GO" id="GO:0046872">
    <property type="term" value="F:metal ion binding"/>
    <property type="evidence" value="ECO:0007669"/>
    <property type="project" value="UniProtKB-KW"/>
</dbReference>
<comment type="caution">
    <text evidence="6">The sequence shown here is derived from an EMBL/GenBank/DDBJ whole genome shotgun (WGS) entry which is preliminary data.</text>
</comment>
<keyword evidence="3" id="KW-0479">Metal-binding</keyword>
<dbReference type="GO" id="GO:0003676">
    <property type="term" value="F:nucleic acid binding"/>
    <property type="evidence" value="ECO:0007669"/>
    <property type="project" value="InterPro"/>
</dbReference>
<dbReference type="SMART" id="SM00892">
    <property type="entry name" value="Endonuclease_NS"/>
    <property type="match status" value="1"/>
</dbReference>
<gene>
    <name evidence="6" type="ORF">EVOR1521_LOCUS6977</name>
</gene>